<name>A0AAW0ZWT6_9HYME</name>
<feature type="region of interest" description="Disordered" evidence="1">
    <location>
        <begin position="43"/>
        <end position="77"/>
    </location>
</feature>
<organism evidence="2 3">
    <name type="scientific">Tetragonisca angustula</name>
    <dbReference type="NCBI Taxonomy" id="166442"/>
    <lineage>
        <taxon>Eukaryota</taxon>
        <taxon>Metazoa</taxon>
        <taxon>Ecdysozoa</taxon>
        <taxon>Arthropoda</taxon>
        <taxon>Hexapoda</taxon>
        <taxon>Insecta</taxon>
        <taxon>Pterygota</taxon>
        <taxon>Neoptera</taxon>
        <taxon>Endopterygota</taxon>
        <taxon>Hymenoptera</taxon>
        <taxon>Apocrita</taxon>
        <taxon>Aculeata</taxon>
        <taxon>Apoidea</taxon>
        <taxon>Anthophila</taxon>
        <taxon>Apidae</taxon>
        <taxon>Tetragonisca</taxon>
    </lineage>
</organism>
<gene>
    <name evidence="2" type="ORF">QLX08_005904</name>
</gene>
<evidence type="ECO:0000256" key="1">
    <source>
        <dbReference type="SAM" id="MobiDB-lite"/>
    </source>
</evidence>
<protein>
    <submittedName>
        <fullName evidence="2">Uncharacterized protein</fullName>
    </submittedName>
</protein>
<feature type="compositionally biased region" description="Polar residues" evidence="1">
    <location>
        <begin position="51"/>
        <end position="63"/>
    </location>
</feature>
<sequence>MHPIESTAQITEQRIQLDKEISIIAPPKGDSRLKKVALSQKEWPPLEPSRTEQVTATPPANSWTRKKSRKEAREKEK</sequence>
<proteinExistence type="predicted"/>
<dbReference type="Proteomes" id="UP001432146">
    <property type="component" value="Unassembled WGS sequence"/>
</dbReference>
<evidence type="ECO:0000313" key="3">
    <source>
        <dbReference type="Proteomes" id="UP001432146"/>
    </source>
</evidence>
<dbReference type="EMBL" id="JAWNGG020000103">
    <property type="protein sequence ID" value="KAK9301906.1"/>
    <property type="molecule type" value="Genomic_DNA"/>
</dbReference>
<dbReference type="AlphaFoldDB" id="A0AAW0ZWT6"/>
<evidence type="ECO:0000313" key="2">
    <source>
        <dbReference type="EMBL" id="KAK9301906.1"/>
    </source>
</evidence>
<comment type="caution">
    <text evidence="2">The sequence shown here is derived from an EMBL/GenBank/DDBJ whole genome shotgun (WGS) entry which is preliminary data.</text>
</comment>
<keyword evidence="3" id="KW-1185">Reference proteome</keyword>
<reference evidence="2 3" key="1">
    <citation type="submission" date="2024-05" db="EMBL/GenBank/DDBJ databases">
        <title>The nuclear and mitochondrial genome assemblies of Tetragonisca angustula (Apidae: Meliponini), a tiny yet remarkable pollinator in the Neotropics.</title>
        <authorList>
            <person name="Ferrari R."/>
            <person name="Ricardo P.C."/>
            <person name="Dias F.C."/>
            <person name="Araujo N.S."/>
            <person name="Soares D.O."/>
            <person name="Zhou Q.-S."/>
            <person name="Zhu C.-D."/>
            <person name="Coutinho L."/>
            <person name="Airas M.C."/>
            <person name="Batista T.M."/>
        </authorList>
    </citation>
    <scope>NUCLEOTIDE SEQUENCE [LARGE SCALE GENOMIC DNA]</scope>
    <source>
        <strain evidence="2">ASF017062</strain>
        <tissue evidence="2">Abdomen</tissue>
    </source>
</reference>
<accession>A0AAW0ZWT6</accession>